<evidence type="ECO:0000313" key="2">
    <source>
        <dbReference type="Proteomes" id="UP000054270"/>
    </source>
</evidence>
<gene>
    <name evidence="1" type="ORF">HYPSUDRAFT_277411</name>
</gene>
<evidence type="ECO:0000313" key="1">
    <source>
        <dbReference type="EMBL" id="KJA26538.1"/>
    </source>
</evidence>
<reference evidence="2" key="1">
    <citation type="submission" date="2014-04" db="EMBL/GenBank/DDBJ databases">
        <title>Evolutionary Origins and Diversification of the Mycorrhizal Mutualists.</title>
        <authorList>
            <consortium name="DOE Joint Genome Institute"/>
            <consortium name="Mycorrhizal Genomics Consortium"/>
            <person name="Kohler A."/>
            <person name="Kuo A."/>
            <person name="Nagy L.G."/>
            <person name="Floudas D."/>
            <person name="Copeland A."/>
            <person name="Barry K.W."/>
            <person name="Cichocki N."/>
            <person name="Veneault-Fourrey C."/>
            <person name="LaButti K."/>
            <person name="Lindquist E.A."/>
            <person name="Lipzen A."/>
            <person name="Lundell T."/>
            <person name="Morin E."/>
            <person name="Murat C."/>
            <person name="Riley R."/>
            <person name="Ohm R."/>
            <person name="Sun H."/>
            <person name="Tunlid A."/>
            <person name="Henrissat B."/>
            <person name="Grigoriev I.V."/>
            <person name="Hibbett D.S."/>
            <person name="Martin F."/>
        </authorList>
    </citation>
    <scope>NUCLEOTIDE SEQUENCE [LARGE SCALE GENOMIC DNA]</scope>
    <source>
        <strain evidence="2">FD-334 SS-4</strain>
    </source>
</reference>
<dbReference type="AlphaFoldDB" id="A0A0D2MRA5"/>
<accession>A0A0D2MRA5</accession>
<name>A0A0D2MRA5_HYPSF</name>
<organism evidence="1 2">
    <name type="scientific">Hypholoma sublateritium (strain FD-334 SS-4)</name>
    <dbReference type="NCBI Taxonomy" id="945553"/>
    <lineage>
        <taxon>Eukaryota</taxon>
        <taxon>Fungi</taxon>
        <taxon>Dikarya</taxon>
        <taxon>Basidiomycota</taxon>
        <taxon>Agaricomycotina</taxon>
        <taxon>Agaricomycetes</taxon>
        <taxon>Agaricomycetidae</taxon>
        <taxon>Agaricales</taxon>
        <taxon>Agaricineae</taxon>
        <taxon>Strophariaceae</taxon>
        <taxon>Hypholoma</taxon>
    </lineage>
</organism>
<dbReference type="EMBL" id="KN817527">
    <property type="protein sequence ID" value="KJA26538.1"/>
    <property type="molecule type" value="Genomic_DNA"/>
</dbReference>
<proteinExistence type="predicted"/>
<sequence length="109" mass="12555">MWSPFFFSAPLTPYMLQKYSLLFSTDAVHHGHYHGQFAEPHICTKIALQLIPSVHSMESTGMCSVFPYNVPSAFPPNHHHHHYRQPLSICTQSYLLIVEHHLCYFQGST</sequence>
<dbReference type="Proteomes" id="UP000054270">
    <property type="component" value="Unassembled WGS sequence"/>
</dbReference>
<protein>
    <submittedName>
        <fullName evidence="1">Uncharacterized protein</fullName>
    </submittedName>
</protein>
<keyword evidence="2" id="KW-1185">Reference proteome</keyword>